<dbReference type="GO" id="GO:0051539">
    <property type="term" value="F:4 iron, 4 sulfur cluster binding"/>
    <property type="evidence" value="ECO:0007669"/>
    <property type="project" value="UniProtKB-KW"/>
</dbReference>
<dbReference type="AlphaFoldDB" id="A0A3N5D3Y0"/>
<dbReference type="GO" id="GO:0009389">
    <property type="term" value="F:dimethyl sulfoxide reductase activity"/>
    <property type="evidence" value="ECO:0007669"/>
    <property type="project" value="InterPro"/>
</dbReference>
<dbReference type="Gene3D" id="3.40.50.740">
    <property type="match status" value="1"/>
</dbReference>
<keyword evidence="11" id="KW-0408">Iron</keyword>
<comment type="subcellular location">
    <subcellularLocation>
        <location evidence="3">Cell membrane</location>
        <topology evidence="3">Peripheral membrane protein</topology>
        <orientation evidence="3">Cytoplasmic side</orientation>
    </subcellularLocation>
</comment>
<evidence type="ECO:0000313" key="15">
    <source>
        <dbReference type="EMBL" id="RPH22523.1"/>
    </source>
</evidence>
<dbReference type="PROSITE" id="PS51318">
    <property type="entry name" value="TAT"/>
    <property type="match status" value="1"/>
</dbReference>
<reference evidence="15 16" key="1">
    <citation type="submission" date="2018-11" db="EMBL/GenBank/DDBJ databases">
        <title>Draft genome sequence of Buttiauxella warmboldiae CCUG 35512.</title>
        <authorList>
            <person name="Salva-Serra F."/>
            <person name="Marathe N."/>
            <person name="Moore E."/>
            <person name="Svensson L."/>
            <person name="Engstrom-Jakobsson H."/>
        </authorList>
    </citation>
    <scope>NUCLEOTIDE SEQUENCE [LARGE SCALE GENOMIC DNA]</scope>
    <source>
        <strain evidence="15 16">CCUG 35512</strain>
    </source>
</reference>
<dbReference type="InterPro" id="IPR019546">
    <property type="entry name" value="TAT_signal_bac_arc"/>
</dbReference>
<evidence type="ECO:0000256" key="13">
    <source>
        <dbReference type="ARBA" id="ARBA00023136"/>
    </source>
</evidence>
<dbReference type="CDD" id="cd02770">
    <property type="entry name" value="MopB_DmsA-EC"/>
    <property type="match status" value="1"/>
</dbReference>
<dbReference type="InterPro" id="IPR006656">
    <property type="entry name" value="Mopterin_OxRdtase"/>
</dbReference>
<dbReference type="GO" id="GO:0030288">
    <property type="term" value="C:outer membrane-bounded periplasmic space"/>
    <property type="evidence" value="ECO:0007669"/>
    <property type="project" value="TreeGrafter"/>
</dbReference>
<evidence type="ECO:0000256" key="11">
    <source>
        <dbReference type="ARBA" id="ARBA00023004"/>
    </source>
</evidence>
<dbReference type="FunFam" id="3.40.228.10:FF:000004">
    <property type="entry name" value="Dimethyl sulfoxide reductase subunit A"/>
    <property type="match status" value="1"/>
</dbReference>
<evidence type="ECO:0000256" key="5">
    <source>
        <dbReference type="ARBA" id="ARBA00022475"/>
    </source>
</evidence>
<evidence type="ECO:0000256" key="2">
    <source>
        <dbReference type="ARBA" id="ARBA00001966"/>
    </source>
</evidence>
<dbReference type="RefSeq" id="WP_124025200.1">
    <property type="nucleotide sequence ID" value="NZ_RPOH01000077.1"/>
</dbReference>
<sequence>MSNQYRRDGVTRRNLIKNSAISGLALAVSAIPLPFGLRAATSALASSLASAAADKVVWGACSVNCGSRCALRLHVRDNEVSWVETDNTGDDVYGNHQVRACLRGRSIRRRINHPARLNYPMKRTGKRGEGKFVRISWDEALDTITRSLKNMVEKYGNEAVYIHYSSGIVGGNITRSSPYASLVTRLMNCYGGSLRQYGTYSTAQIACAMPYTYGSNEGNSTSDIENSKLVVLFGNNPAETRMGGGGITYYLGQARERSNARTIVIDPRYTDTAAGREDEWLPIRPGTDAALVAGIAHVLISENLVDQPFLDRYCIGYDEKTLPEGAPANGHYKAYILGLGEDGVAKTPRWASAITGIPADKIIKLAREIGSAKPAYIAQGWGPQRQANGELTARAIAMLPILTGNVGINGGNSGARESTYTITIERMPVLTNPVNAQISCFSWTDAIVRGPEMTARRDGVRGKEKLDVPIKFLWNYAGNTITNQHSDINKTHDILQDDSRCEMIVVIDNFMTSSAKYADILLPDLMTVEQQDIIPNDYAGNMGYLIFIQPATQPKFERRPIYWITSEVARRLGPDIYQKFTEGRTQEQWLKYLYARMQEKDPQLPSYEALRAMGIYKRKDPNGHFVAYQQFRADPDAHPLKTPSGKIEIYSSQLAEIAASWQLEKDETISPLPVYAPTFEGWDAPERSVYPLQLFGFHFKGRTHSSYGNIDVLKAACRQEVWINPIDAQSRAIADGDKVRVFNERGELRITAKVTPRIMPGVTAMGQGAWHEANMSGDRVDYGACINTLTTQRPSPLAKGNPQHTNLVEIQKI</sequence>
<protein>
    <submittedName>
        <fullName evidence="15">Dimethyl sulfoxide reductase subunit A</fullName>
    </submittedName>
</protein>
<dbReference type="GO" id="GO:0009055">
    <property type="term" value="F:electron transfer activity"/>
    <property type="evidence" value="ECO:0007669"/>
    <property type="project" value="TreeGrafter"/>
</dbReference>
<dbReference type="SUPFAM" id="SSF53706">
    <property type="entry name" value="Formate dehydrogenase/DMSO reductase, domains 1-3"/>
    <property type="match status" value="1"/>
</dbReference>
<name>A0A3N5D3Y0_9ENTR</name>
<comment type="cofactor">
    <cofactor evidence="2">
        <name>[4Fe-4S] cluster</name>
        <dbReference type="ChEBI" id="CHEBI:49883"/>
    </cofactor>
</comment>
<keyword evidence="8" id="KW-0479">Metal-binding</keyword>
<dbReference type="PANTHER" id="PTHR43742:SF7">
    <property type="entry name" value="DIMETHYL SULFOXIDE REDUCTASE CHAIN YNFE-RELATED"/>
    <property type="match status" value="1"/>
</dbReference>
<evidence type="ECO:0000256" key="8">
    <source>
        <dbReference type="ARBA" id="ARBA00022723"/>
    </source>
</evidence>
<dbReference type="InterPro" id="IPR011888">
    <property type="entry name" value="Anaer_DMSO_reductase"/>
</dbReference>
<dbReference type="Pfam" id="PF04879">
    <property type="entry name" value="Molybdop_Fe4S4"/>
    <property type="match status" value="1"/>
</dbReference>
<dbReference type="FunFam" id="3.40.50.740:FF:000015">
    <property type="entry name" value="Anaerobic dimethyl sulfoxide reductase subunit A"/>
    <property type="match status" value="1"/>
</dbReference>
<evidence type="ECO:0000256" key="4">
    <source>
        <dbReference type="ARBA" id="ARBA00010312"/>
    </source>
</evidence>
<evidence type="ECO:0000256" key="12">
    <source>
        <dbReference type="ARBA" id="ARBA00023014"/>
    </source>
</evidence>
<dbReference type="NCBIfam" id="TIGR01409">
    <property type="entry name" value="TAT_signal_seq"/>
    <property type="match status" value="1"/>
</dbReference>
<dbReference type="CDD" id="cd02794">
    <property type="entry name" value="MopB_CT_DmsA-EC"/>
    <property type="match status" value="1"/>
</dbReference>
<dbReference type="OrthoDB" id="9815647at2"/>
<dbReference type="GO" id="GO:0009061">
    <property type="term" value="P:anaerobic respiration"/>
    <property type="evidence" value="ECO:0007669"/>
    <property type="project" value="TreeGrafter"/>
</dbReference>
<dbReference type="GO" id="GO:0005886">
    <property type="term" value="C:plasma membrane"/>
    <property type="evidence" value="ECO:0007669"/>
    <property type="project" value="UniProtKB-SubCell"/>
</dbReference>
<evidence type="ECO:0000256" key="10">
    <source>
        <dbReference type="ARBA" id="ARBA00023002"/>
    </source>
</evidence>
<feature type="domain" description="4Fe-4S Mo/W bis-MGD-type" evidence="14">
    <location>
        <begin position="54"/>
        <end position="115"/>
    </location>
</feature>
<comment type="caution">
    <text evidence="15">The sequence shown here is derived from an EMBL/GenBank/DDBJ whole genome shotgun (WGS) entry which is preliminary data.</text>
</comment>
<dbReference type="EMBL" id="RPOH01000077">
    <property type="protein sequence ID" value="RPH22523.1"/>
    <property type="molecule type" value="Genomic_DNA"/>
</dbReference>
<dbReference type="InterPro" id="IPR050612">
    <property type="entry name" value="Prok_Mopterin_Oxidored"/>
</dbReference>
<evidence type="ECO:0000256" key="6">
    <source>
        <dbReference type="ARBA" id="ARBA00022485"/>
    </source>
</evidence>
<gene>
    <name evidence="15" type="ORF">EHN07_16840</name>
</gene>
<dbReference type="FunFam" id="3.40.50.12440:FF:000003">
    <property type="entry name" value="Anaerobic dimethyl sulfoxide reductase subunit A"/>
    <property type="match status" value="1"/>
</dbReference>
<evidence type="ECO:0000256" key="7">
    <source>
        <dbReference type="ARBA" id="ARBA00022505"/>
    </source>
</evidence>
<dbReference type="NCBIfam" id="TIGR02166">
    <property type="entry name" value="dmsA_ynfE"/>
    <property type="match status" value="1"/>
</dbReference>
<keyword evidence="12" id="KW-0411">Iron-sulfur</keyword>
<dbReference type="InterPro" id="IPR006311">
    <property type="entry name" value="TAT_signal"/>
</dbReference>
<dbReference type="GO" id="GO:0043546">
    <property type="term" value="F:molybdopterin cofactor binding"/>
    <property type="evidence" value="ECO:0007669"/>
    <property type="project" value="InterPro"/>
</dbReference>
<dbReference type="InterPro" id="IPR049754">
    <property type="entry name" value="YnfE"/>
</dbReference>
<evidence type="ECO:0000259" key="14">
    <source>
        <dbReference type="PROSITE" id="PS51669"/>
    </source>
</evidence>
<keyword evidence="16" id="KW-1185">Reference proteome</keyword>
<keyword evidence="10" id="KW-0560">Oxidoreductase</keyword>
<accession>A0A3N5D3Y0</accession>
<dbReference type="Proteomes" id="UP000268615">
    <property type="component" value="Unassembled WGS sequence"/>
</dbReference>
<dbReference type="FunFam" id="3.40.50.12440:FF:000002">
    <property type="entry name" value="Anaerobic dimethyl sulfoxide reductase, A subunit"/>
    <property type="match status" value="1"/>
</dbReference>
<dbReference type="InterPro" id="IPR009010">
    <property type="entry name" value="Asp_de-COase-like_dom_sf"/>
</dbReference>
<evidence type="ECO:0000256" key="9">
    <source>
        <dbReference type="ARBA" id="ARBA00022729"/>
    </source>
</evidence>
<dbReference type="FunFam" id="2.40.40.20:FF:000010">
    <property type="entry name" value="Anaerobic dimethyl sulfoxide reductase subunit A"/>
    <property type="match status" value="1"/>
</dbReference>
<dbReference type="NCBIfam" id="NF041885">
    <property type="entry name" value="selenate_YnfE"/>
    <property type="match status" value="1"/>
</dbReference>
<dbReference type="SUPFAM" id="SSF50692">
    <property type="entry name" value="ADC-like"/>
    <property type="match status" value="1"/>
</dbReference>
<dbReference type="SMART" id="SM00926">
    <property type="entry name" value="Molybdop_Fe4S4"/>
    <property type="match status" value="1"/>
</dbReference>
<keyword evidence="5" id="KW-1003">Cell membrane</keyword>
<dbReference type="InterPro" id="IPR006657">
    <property type="entry name" value="MoPterin_dinucl-bd_dom"/>
</dbReference>
<keyword evidence="13" id="KW-0472">Membrane</keyword>
<dbReference type="Pfam" id="PF00384">
    <property type="entry name" value="Molybdopterin"/>
    <property type="match status" value="1"/>
</dbReference>
<comment type="similarity">
    <text evidence="4">Belongs to the prokaryotic molybdopterin-containing oxidoreductase family.</text>
</comment>
<dbReference type="PROSITE" id="PS51669">
    <property type="entry name" value="4FE4S_MOW_BIS_MGD"/>
    <property type="match status" value="1"/>
</dbReference>
<keyword evidence="7" id="KW-0500">Molybdenum</keyword>
<dbReference type="PANTHER" id="PTHR43742">
    <property type="entry name" value="TRIMETHYLAMINE-N-OXIDE REDUCTASE"/>
    <property type="match status" value="1"/>
</dbReference>
<comment type="cofactor">
    <cofactor evidence="1">
        <name>Mo-bis(molybdopterin guanine dinucleotide)</name>
        <dbReference type="ChEBI" id="CHEBI:60539"/>
    </cofactor>
</comment>
<dbReference type="Gene3D" id="2.40.40.20">
    <property type="match status" value="1"/>
</dbReference>
<dbReference type="Gene3D" id="3.40.228.10">
    <property type="entry name" value="Dimethylsulfoxide Reductase, domain 2"/>
    <property type="match status" value="1"/>
</dbReference>
<dbReference type="Gene3D" id="2.20.25.90">
    <property type="entry name" value="ADC-like domains"/>
    <property type="match status" value="1"/>
</dbReference>
<dbReference type="Pfam" id="PF01568">
    <property type="entry name" value="Molydop_binding"/>
    <property type="match status" value="1"/>
</dbReference>
<dbReference type="InterPro" id="IPR006963">
    <property type="entry name" value="Mopterin_OxRdtase_4Fe-4S_dom"/>
</dbReference>
<evidence type="ECO:0000256" key="1">
    <source>
        <dbReference type="ARBA" id="ARBA00001942"/>
    </source>
</evidence>
<organism evidence="15 16">
    <name type="scientific">Buttiauxella warmboldiae</name>
    <dbReference type="NCBI Taxonomy" id="82993"/>
    <lineage>
        <taxon>Bacteria</taxon>
        <taxon>Pseudomonadati</taxon>
        <taxon>Pseudomonadota</taxon>
        <taxon>Gammaproteobacteria</taxon>
        <taxon>Enterobacterales</taxon>
        <taxon>Enterobacteriaceae</taxon>
        <taxon>Buttiauxella</taxon>
    </lineage>
</organism>
<keyword evidence="6" id="KW-0004">4Fe-4S</keyword>
<evidence type="ECO:0000256" key="3">
    <source>
        <dbReference type="ARBA" id="ARBA00004413"/>
    </source>
</evidence>
<dbReference type="GO" id="GO:0030151">
    <property type="term" value="F:molybdenum ion binding"/>
    <property type="evidence" value="ECO:0007669"/>
    <property type="project" value="InterPro"/>
</dbReference>
<proteinExistence type="inferred from homology"/>
<keyword evidence="9" id="KW-0732">Signal</keyword>
<evidence type="ECO:0000313" key="16">
    <source>
        <dbReference type="Proteomes" id="UP000268615"/>
    </source>
</evidence>